<accession>A0AA38IXL2</accession>
<dbReference type="AlphaFoldDB" id="A0AA38IXL2"/>
<dbReference type="Proteomes" id="UP001168821">
    <property type="component" value="Unassembled WGS sequence"/>
</dbReference>
<protein>
    <submittedName>
        <fullName evidence="1">Uncharacterized protein</fullName>
    </submittedName>
</protein>
<organism evidence="1 2">
    <name type="scientific">Zophobas morio</name>
    <dbReference type="NCBI Taxonomy" id="2755281"/>
    <lineage>
        <taxon>Eukaryota</taxon>
        <taxon>Metazoa</taxon>
        <taxon>Ecdysozoa</taxon>
        <taxon>Arthropoda</taxon>
        <taxon>Hexapoda</taxon>
        <taxon>Insecta</taxon>
        <taxon>Pterygota</taxon>
        <taxon>Neoptera</taxon>
        <taxon>Endopterygota</taxon>
        <taxon>Coleoptera</taxon>
        <taxon>Polyphaga</taxon>
        <taxon>Cucujiformia</taxon>
        <taxon>Tenebrionidae</taxon>
        <taxon>Zophobas</taxon>
    </lineage>
</organism>
<keyword evidence="2" id="KW-1185">Reference proteome</keyword>
<sequence>MDGYNIYAGYYNVNAVAICRENEAKYYNHLRHLLVATQFDAANCRGKLIVDATWAYIGAVKVCCSSAIGPLVCSAVYPIRANEQMCCMCPHCLELFNFDARFTLQL</sequence>
<gene>
    <name evidence="1" type="ORF">Zmor_007149</name>
</gene>
<name>A0AA38IXL2_9CUCU</name>
<evidence type="ECO:0000313" key="1">
    <source>
        <dbReference type="EMBL" id="KAJ3662824.1"/>
    </source>
</evidence>
<proteinExistence type="predicted"/>
<evidence type="ECO:0000313" key="2">
    <source>
        <dbReference type="Proteomes" id="UP001168821"/>
    </source>
</evidence>
<reference evidence="1" key="1">
    <citation type="journal article" date="2023" name="G3 (Bethesda)">
        <title>Whole genome assemblies of Zophobas morio and Tenebrio molitor.</title>
        <authorList>
            <person name="Kaur S."/>
            <person name="Stinson S.A."/>
            <person name="diCenzo G.C."/>
        </authorList>
    </citation>
    <scope>NUCLEOTIDE SEQUENCE</scope>
    <source>
        <strain evidence="1">QUZm001</strain>
    </source>
</reference>
<comment type="caution">
    <text evidence="1">The sequence shown here is derived from an EMBL/GenBank/DDBJ whole genome shotgun (WGS) entry which is preliminary data.</text>
</comment>
<dbReference type="EMBL" id="JALNTZ010000002">
    <property type="protein sequence ID" value="KAJ3662824.1"/>
    <property type="molecule type" value="Genomic_DNA"/>
</dbReference>